<protein>
    <submittedName>
        <fullName evidence="1">Uncharacterized protein</fullName>
    </submittedName>
</protein>
<organism evidence="1 2">
    <name type="scientific">Trachymyrmex cornetzi</name>
    <dbReference type="NCBI Taxonomy" id="471704"/>
    <lineage>
        <taxon>Eukaryota</taxon>
        <taxon>Metazoa</taxon>
        <taxon>Ecdysozoa</taxon>
        <taxon>Arthropoda</taxon>
        <taxon>Hexapoda</taxon>
        <taxon>Insecta</taxon>
        <taxon>Pterygota</taxon>
        <taxon>Neoptera</taxon>
        <taxon>Endopterygota</taxon>
        <taxon>Hymenoptera</taxon>
        <taxon>Apocrita</taxon>
        <taxon>Aculeata</taxon>
        <taxon>Formicoidea</taxon>
        <taxon>Formicidae</taxon>
        <taxon>Myrmicinae</taxon>
        <taxon>Trachymyrmex</taxon>
    </lineage>
</organism>
<dbReference type="AlphaFoldDB" id="A0A195DBQ3"/>
<dbReference type="EMBL" id="KQ981010">
    <property type="protein sequence ID" value="KYN10318.1"/>
    <property type="molecule type" value="Genomic_DNA"/>
</dbReference>
<feature type="non-terminal residue" evidence="1">
    <location>
        <position position="1"/>
    </location>
</feature>
<dbReference type="Proteomes" id="UP000078492">
    <property type="component" value="Unassembled WGS sequence"/>
</dbReference>
<gene>
    <name evidence="1" type="ORF">ALC57_17505</name>
</gene>
<sequence length="146" mass="16947">KYRIQGLSWEKKRGGDRRWDRVFKRLLGEGSCVATHRRGRRVRRGVVVERMTLERRRAELTEISREILLFLLGPARSHPRAMISYEGNRRALRVRRWGRKSILFGLVLDPGSSSLISRPARARPVELPLGLERTGFLSRAGIILRH</sequence>
<name>A0A195DBQ3_9HYME</name>
<evidence type="ECO:0000313" key="2">
    <source>
        <dbReference type="Proteomes" id="UP000078492"/>
    </source>
</evidence>
<keyword evidence="2" id="KW-1185">Reference proteome</keyword>
<proteinExistence type="predicted"/>
<evidence type="ECO:0000313" key="1">
    <source>
        <dbReference type="EMBL" id="KYN10318.1"/>
    </source>
</evidence>
<accession>A0A195DBQ3</accession>
<reference evidence="1 2" key="1">
    <citation type="submission" date="2015-09" db="EMBL/GenBank/DDBJ databases">
        <title>Trachymyrmex cornetzi WGS genome.</title>
        <authorList>
            <person name="Nygaard S."/>
            <person name="Hu H."/>
            <person name="Boomsma J."/>
            <person name="Zhang G."/>
        </authorList>
    </citation>
    <scope>NUCLEOTIDE SEQUENCE [LARGE SCALE GENOMIC DNA]</scope>
    <source>
        <strain evidence="1">Tcor2-1</strain>
        <tissue evidence="1">Whole body</tissue>
    </source>
</reference>